<keyword evidence="1" id="KW-0472">Membrane</keyword>
<feature type="transmembrane region" description="Helical" evidence="1">
    <location>
        <begin position="47"/>
        <end position="66"/>
    </location>
</feature>
<evidence type="ECO:0008006" key="3">
    <source>
        <dbReference type="Google" id="ProtNLM"/>
    </source>
</evidence>
<feature type="transmembrane region" description="Helical" evidence="1">
    <location>
        <begin position="12"/>
        <end position="35"/>
    </location>
</feature>
<protein>
    <recommendedName>
        <fullName evidence="3">Cardiolipin synthase N-terminal domain-containing protein</fullName>
    </recommendedName>
</protein>
<keyword evidence="1" id="KW-1133">Transmembrane helix</keyword>
<accession>A0A0F9CSQ5</accession>
<reference evidence="2" key="1">
    <citation type="journal article" date="2015" name="Nature">
        <title>Complex archaea that bridge the gap between prokaryotes and eukaryotes.</title>
        <authorList>
            <person name="Spang A."/>
            <person name="Saw J.H."/>
            <person name="Jorgensen S.L."/>
            <person name="Zaremba-Niedzwiedzka K."/>
            <person name="Martijn J."/>
            <person name="Lind A.E."/>
            <person name="van Eijk R."/>
            <person name="Schleper C."/>
            <person name="Guy L."/>
            <person name="Ettema T.J."/>
        </authorList>
    </citation>
    <scope>NUCLEOTIDE SEQUENCE</scope>
</reference>
<dbReference type="AlphaFoldDB" id="A0A0F9CSQ5"/>
<name>A0A0F9CSQ5_9ZZZZ</name>
<evidence type="ECO:0000256" key="1">
    <source>
        <dbReference type="SAM" id="Phobius"/>
    </source>
</evidence>
<sequence length="68" mass="7768">MIFQSTVMITPIMIGIIIALLIFWIIAIGLAVWVYRDAKKREMDAAVWLLIVLLSGCIGFIIYLKVRE</sequence>
<keyword evidence="1" id="KW-0812">Transmembrane</keyword>
<proteinExistence type="predicted"/>
<gene>
    <name evidence="2" type="ORF">LCGC14_2631060</name>
</gene>
<comment type="caution">
    <text evidence="2">The sequence shown here is derived from an EMBL/GenBank/DDBJ whole genome shotgun (WGS) entry which is preliminary data.</text>
</comment>
<organism evidence="2">
    <name type="scientific">marine sediment metagenome</name>
    <dbReference type="NCBI Taxonomy" id="412755"/>
    <lineage>
        <taxon>unclassified sequences</taxon>
        <taxon>metagenomes</taxon>
        <taxon>ecological metagenomes</taxon>
    </lineage>
</organism>
<evidence type="ECO:0000313" key="2">
    <source>
        <dbReference type="EMBL" id="KKK99606.1"/>
    </source>
</evidence>
<dbReference type="EMBL" id="LAZR01045131">
    <property type="protein sequence ID" value="KKK99606.1"/>
    <property type="molecule type" value="Genomic_DNA"/>
</dbReference>